<dbReference type="PROSITE" id="PS51257">
    <property type="entry name" value="PROKAR_LIPOPROTEIN"/>
    <property type="match status" value="1"/>
</dbReference>
<dbReference type="RefSeq" id="WP_089690308.1">
    <property type="nucleotide sequence ID" value="NZ_DALZIY010000001.1"/>
</dbReference>
<evidence type="ECO:0000313" key="2">
    <source>
        <dbReference type="EMBL" id="SEH29698.1"/>
    </source>
</evidence>
<gene>
    <name evidence="2" type="ORF">SAMN05421593_1149</name>
</gene>
<feature type="compositionally biased region" description="Polar residues" evidence="1">
    <location>
        <begin position="24"/>
        <end position="56"/>
    </location>
</feature>
<reference evidence="2 3" key="1">
    <citation type="submission" date="2016-10" db="EMBL/GenBank/DDBJ databases">
        <authorList>
            <person name="de Groot N.N."/>
        </authorList>
    </citation>
    <scope>NUCLEOTIDE SEQUENCE [LARGE SCALE GENOMIC DNA]</scope>
    <source>
        <strain evidence="2 3">DSM 23031</strain>
    </source>
</reference>
<dbReference type="AlphaFoldDB" id="A0A1H6H6K3"/>
<protein>
    <recommendedName>
        <fullName evidence="4">Cytochrome C551</fullName>
    </recommendedName>
</protein>
<sequence length="70" mass="7596">MKLLILLMLFTGFLLSSCRKESQPQQTHIDSLNTGDSMVSGTAQITPDSGDSTLPMDSTAYDVDSIKKSK</sequence>
<proteinExistence type="predicted"/>
<dbReference type="OrthoDB" id="1269751at2"/>
<organism evidence="2 3">
    <name type="scientific">Chryseobacterium culicis</name>
    <dbReference type="NCBI Taxonomy" id="680127"/>
    <lineage>
        <taxon>Bacteria</taxon>
        <taxon>Pseudomonadati</taxon>
        <taxon>Bacteroidota</taxon>
        <taxon>Flavobacteriia</taxon>
        <taxon>Flavobacteriales</taxon>
        <taxon>Weeksellaceae</taxon>
        <taxon>Chryseobacterium group</taxon>
        <taxon>Chryseobacterium</taxon>
    </lineage>
</organism>
<accession>A0A1H6H6K3</accession>
<evidence type="ECO:0000256" key="1">
    <source>
        <dbReference type="SAM" id="MobiDB-lite"/>
    </source>
</evidence>
<feature type="region of interest" description="Disordered" evidence="1">
    <location>
        <begin position="24"/>
        <end position="58"/>
    </location>
</feature>
<evidence type="ECO:0008006" key="4">
    <source>
        <dbReference type="Google" id="ProtNLM"/>
    </source>
</evidence>
<dbReference type="EMBL" id="FNWQ01000001">
    <property type="protein sequence ID" value="SEH29698.1"/>
    <property type="molecule type" value="Genomic_DNA"/>
</dbReference>
<evidence type="ECO:0000313" key="3">
    <source>
        <dbReference type="Proteomes" id="UP000198561"/>
    </source>
</evidence>
<name>A0A1H6H6K3_CHRCI</name>
<dbReference type="Proteomes" id="UP000198561">
    <property type="component" value="Unassembled WGS sequence"/>
</dbReference>
<dbReference type="STRING" id="680127.SAMN05421593_1149"/>